<evidence type="ECO:0000313" key="1">
    <source>
        <dbReference type="EMBL" id="BDQ34114.1"/>
    </source>
</evidence>
<reference evidence="1" key="1">
    <citation type="submission" date="2022-08" db="EMBL/GenBank/DDBJ databases">
        <title>Genome Sequence of the sulphate-reducing bacterium, Pseudodesulfovibrio portus JCM14722.</title>
        <authorList>
            <person name="Kondo R."/>
            <person name="Kataoka T."/>
        </authorList>
    </citation>
    <scope>NUCLEOTIDE SEQUENCE</scope>
    <source>
        <strain evidence="1">JCM 14722</strain>
    </source>
</reference>
<sequence length="93" mass="9767">MAAPGGPVAEGGVDAADGQDVVDLFQPGLGRELGRVHDQFHARKTGVPPDARDKLQGEVEEAACGEQDLWTGLAGNVFAHVIYIMAGRENGKQ</sequence>
<keyword evidence="2" id="KW-1185">Reference proteome</keyword>
<organism evidence="1 2">
    <name type="scientific">Pseudodesulfovibrio portus</name>
    <dbReference type="NCBI Taxonomy" id="231439"/>
    <lineage>
        <taxon>Bacteria</taxon>
        <taxon>Pseudomonadati</taxon>
        <taxon>Thermodesulfobacteriota</taxon>
        <taxon>Desulfovibrionia</taxon>
        <taxon>Desulfovibrionales</taxon>
        <taxon>Desulfovibrionaceae</taxon>
    </lineage>
</organism>
<dbReference type="EMBL" id="AP026708">
    <property type="protein sequence ID" value="BDQ34114.1"/>
    <property type="molecule type" value="Genomic_DNA"/>
</dbReference>
<dbReference type="Proteomes" id="UP001061361">
    <property type="component" value="Chromosome"/>
</dbReference>
<name>A0ABM8ARR8_9BACT</name>
<accession>A0ABM8ARR8</accession>
<proteinExistence type="predicted"/>
<protein>
    <submittedName>
        <fullName evidence="1">Uncharacterized protein</fullName>
    </submittedName>
</protein>
<gene>
    <name evidence="1" type="ORF">JCM14722_16560</name>
</gene>
<evidence type="ECO:0000313" key="2">
    <source>
        <dbReference type="Proteomes" id="UP001061361"/>
    </source>
</evidence>